<dbReference type="OrthoDB" id="86868at2"/>
<feature type="transmembrane region" description="Helical" evidence="1">
    <location>
        <begin position="156"/>
        <end position="176"/>
    </location>
</feature>
<feature type="transmembrane region" description="Helical" evidence="1">
    <location>
        <begin position="53"/>
        <end position="79"/>
    </location>
</feature>
<reference evidence="2 3" key="1">
    <citation type="submission" date="2018-07" db="EMBL/GenBank/DDBJ databases">
        <title>Complete genome sequencing of Ornithinimicrobium sp. AMA3305.</title>
        <authorList>
            <person name="Bae J.-W."/>
        </authorList>
    </citation>
    <scope>NUCLEOTIDE SEQUENCE [LARGE SCALE GENOMIC DNA]</scope>
    <source>
        <strain evidence="2 3">AMA3305</strain>
    </source>
</reference>
<evidence type="ECO:0000313" key="3">
    <source>
        <dbReference type="Proteomes" id="UP000253790"/>
    </source>
</evidence>
<protein>
    <submittedName>
        <fullName evidence="2">DUF5058 family protein</fullName>
    </submittedName>
</protein>
<sequence>MTETLQLAHSPVVWGLALGMVGLVLVQTYMFVAMANRYVKDTGVITHAERAKAIRVGTIATIGPAIAVFTVAIVLIGLIGAPITLSRIGIIGSAAFEGLTANAGSGDTLGTAEFTPTLLATATWVMAFGGAGWLVTTILFTKPLETAQEKFEQTNPALIGLVGAMAPFMVFFVMGYEQSMGGITADEGANYGPLAAVVVGALAMWGFVRLAHLRRGLAWMGEWAIGLALVLAIIAGVLAERI</sequence>
<feature type="transmembrane region" description="Helical" evidence="1">
    <location>
        <begin position="220"/>
        <end position="239"/>
    </location>
</feature>
<evidence type="ECO:0000313" key="2">
    <source>
        <dbReference type="EMBL" id="AXH96386.1"/>
    </source>
</evidence>
<organism evidence="2 3">
    <name type="scientific">Ornithinimicrobium avium</name>
    <dbReference type="NCBI Taxonomy" id="2283195"/>
    <lineage>
        <taxon>Bacteria</taxon>
        <taxon>Bacillati</taxon>
        <taxon>Actinomycetota</taxon>
        <taxon>Actinomycetes</taxon>
        <taxon>Micrococcales</taxon>
        <taxon>Ornithinimicrobiaceae</taxon>
        <taxon>Ornithinimicrobium</taxon>
    </lineage>
</organism>
<dbReference type="RefSeq" id="WP_114928151.1">
    <property type="nucleotide sequence ID" value="NZ_CP031229.1"/>
</dbReference>
<feature type="transmembrane region" description="Helical" evidence="1">
    <location>
        <begin position="12"/>
        <end position="32"/>
    </location>
</feature>
<gene>
    <name evidence="2" type="ORF">DV701_09875</name>
</gene>
<dbReference type="Pfam" id="PF16481">
    <property type="entry name" value="DUF5058"/>
    <property type="match status" value="1"/>
</dbReference>
<dbReference type="KEGG" id="orn:DV701_09875"/>
<dbReference type="AlphaFoldDB" id="A0A345NMX8"/>
<keyword evidence="1" id="KW-0472">Membrane</keyword>
<proteinExistence type="predicted"/>
<keyword evidence="1" id="KW-0812">Transmembrane</keyword>
<name>A0A345NMX8_9MICO</name>
<feature type="transmembrane region" description="Helical" evidence="1">
    <location>
        <begin position="124"/>
        <end position="144"/>
    </location>
</feature>
<dbReference type="EMBL" id="CP031229">
    <property type="protein sequence ID" value="AXH96386.1"/>
    <property type="molecule type" value="Genomic_DNA"/>
</dbReference>
<keyword evidence="1" id="KW-1133">Transmembrane helix</keyword>
<dbReference type="Proteomes" id="UP000253790">
    <property type="component" value="Chromosome"/>
</dbReference>
<dbReference type="InterPro" id="IPR032479">
    <property type="entry name" value="DUF5058"/>
</dbReference>
<feature type="transmembrane region" description="Helical" evidence="1">
    <location>
        <begin position="188"/>
        <end position="208"/>
    </location>
</feature>
<keyword evidence="3" id="KW-1185">Reference proteome</keyword>
<evidence type="ECO:0000256" key="1">
    <source>
        <dbReference type="SAM" id="Phobius"/>
    </source>
</evidence>
<accession>A0A345NMX8</accession>